<proteinExistence type="predicted"/>
<dbReference type="InterPro" id="IPR019734">
    <property type="entry name" value="TPR_rpt"/>
</dbReference>
<evidence type="ECO:0000313" key="1">
    <source>
        <dbReference type="EMBL" id="KKN64199.1"/>
    </source>
</evidence>
<dbReference type="SUPFAM" id="SSF48452">
    <property type="entry name" value="TPR-like"/>
    <property type="match status" value="1"/>
</dbReference>
<dbReference type="SMART" id="SM00028">
    <property type="entry name" value="TPR"/>
    <property type="match status" value="2"/>
</dbReference>
<dbReference type="AlphaFoldDB" id="A0A0F9SAY1"/>
<protein>
    <submittedName>
        <fullName evidence="1">Uncharacterized protein</fullName>
    </submittedName>
</protein>
<gene>
    <name evidence="1" type="ORF">LCGC14_0494100</name>
</gene>
<dbReference type="PROSITE" id="PS50005">
    <property type="entry name" value="TPR"/>
    <property type="match status" value="1"/>
</dbReference>
<reference evidence="1" key="1">
    <citation type="journal article" date="2015" name="Nature">
        <title>Complex archaea that bridge the gap between prokaryotes and eukaryotes.</title>
        <authorList>
            <person name="Spang A."/>
            <person name="Saw J.H."/>
            <person name="Jorgensen S.L."/>
            <person name="Zaremba-Niedzwiedzka K."/>
            <person name="Martijn J."/>
            <person name="Lind A.E."/>
            <person name="van Eijk R."/>
            <person name="Schleper C."/>
            <person name="Guy L."/>
            <person name="Ettema T.J."/>
        </authorList>
    </citation>
    <scope>NUCLEOTIDE SEQUENCE</scope>
</reference>
<dbReference type="Gene3D" id="1.25.40.10">
    <property type="entry name" value="Tetratricopeptide repeat domain"/>
    <property type="match status" value="1"/>
</dbReference>
<comment type="caution">
    <text evidence="1">The sequence shown here is derived from an EMBL/GenBank/DDBJ whole genome shotgun (WGS) entry which is preliminary data.</text>
</comment>
<dbReference type="InterPro" id="IPR011990">
    <property type="entry name" value="TPR-like_helical_dom_sf"/>
</dbReference>
<dbReference type="EMBL" id="LAZR01000564">
    <property type="protein sequence ID" value="KKN64199.1"/>
    <property type="molecule type" value="Genomic_DNA"/>
</dbReference>
<name>A0A0F9SAY1_9ZZZZ</name>
<sequence length="406" mass="47247">MSLFSFFSRIKTDPKAEAQGEQYFRQALQYHQYGNQDDAILFFTKSLGVSPHHSSVFLNRAGCFMIQERYLEAYDDYRKVIDMEKNKESVDIERATSMALQNIERIKLFISFEKKSGDTVRQQLSNDGLEYFAQRWAEILSNQHLANDLDLIKYFILEEIKELEEMGGIHQEYALNCGINHSEFIKVTENNNTGKAFIFFKSILCCFSRDPLKMFEIRTAILNKLISLSITSNSGNNISNQKIDYDGGMRLIEAEVDIMFIVKNGEVMYVNNETPHLYEIDKDGDMKLDGRVVNFIFKDSNEVIEIFVAFDDQDSYSMFTMNMGRDERLNYVAQAIFQFMGQNNITNVFSATATYSSQYHYTFKLYKKNDKHFMINNNQSQAYLISENIYKNNNADDIKSEFWGMA</sequence>
<accession>A0A0F9SAY1</accession>
<organism evidence="1">
    <name type="scientific">marine sediment metagenome</name>
    <dbReference type="NCBI Taxonomy" id="412755"/>
    <lineage>
        <taxon>unclassified sequences</taxon>
        <taxon>metagenomes</taxon>
        <taxon>ecological metagenomes</taxon>
    </lineage>
</organism>